<evidence type="ECO:0000313" key="4">
    <source>
        <dbReference type="Proteomes" id="UP000324162"/>
    </source>
</evidence>
<dbReference type="InterPro" id="IPR036188">
    <property type="entry name" value="FAD/NAD-bd_sf"/>
</dbReference>
<comment type="similarity">
    <text evidence="1">Belongs to the flavin monoamine oxidase family.</text>
</comment>
<feature type="domain" description="Amine oxidase" evidence="2">
    <location>
        <begin position="108"/>
        <end position="348"/>
    </location>
</feature>
<dbReference type="RefSeq" id="WP_149614774.1">
    <property type="nucleotide sequence ID" value="NZ_SEUK01000053.1"/>
</dbReference>
<dbReference type="InterPro" id="IPR002937">
    <property type="entry name" value="Amino_oxidase"/>
</dbReference>
<dbReference type="Pfam" id="PF01593">
    <property type="entry name" value="Amino_oxidase"/>
    <property type="match status" value="2"/>
</dbReference>
<dbReference type="Proteomes" id="UP000324162">
    <property type="component" value="Unassembled WGS sequence"/>
</dbReference>
<proteinExistence type="inferred from homology"/>
<feature type="domain" description="Amine oxidase" evidence="2">
    <location>
        <begin position="12"/>
        <end position="88"/>
    </location>
</feature>
<sequence>MIKPVIIIGGGLAGLYSAYQLQLLNTPYLLLEAKSQLGGRIYSAQSPINSGVSFDLGPTWIFPHQPKIQALIKSLNLSLFEQYTKGDVLYQSPHSEQPQQIAGAGEMQLFRLKHGMNTLITALYEQLNPDFVLLNHNVTELKKSGDSWKITVNHLGNIKHFNTNKLMSAIPARMVTAHLTPEQWATPTLISRLNSVPTWMAGQAKFIATFEHAFWRDNNLSGQCFSRVGPMVEIHDASAEDDNYAALFGFIGVPYLSRSEVTKEQLIQACVQQLSYFYGQDAKKATGYFIKDWAEDELVANEDDRTQSSQHPEFNFSGLGEQLSNLNIHFVASEFAKQEAGYLEGAINAVDEAINSIISL</sequence>
<dbReference type="PANTHER" id="PTHR43563">
    <property type="entry name" value="AMINE OXIDASE"/>
    <property type="match status" value="1"/>
</dbReference>
<evidence type="ECO:0000256" key="1">
    <source>
        <dbReference type="ARBA" id="ARBA00005995"/>
    </source>
</evidence>
<name>A0AB73BE07_9GAMM</name>
<dbReference type="PANTHER" id="PTHR43563:SF1">
    <property type="entry name" value="AMINE OXIDASE [FLAVIN-CONTAINING] B"/>
    <property type="match status" value="1"/>
</dbReference>
<dbReference type="Gene3D" id="3.50.50.60">
    <property type="entry name" value="FAD/NAD(P)-binding domain"/>
    <property type="match status" value="2"/>
</dbReference>
<organism evidence="3 4">
    <name type="scientific">Pseudoalteromonas fuliginea</name>
    <dbReference type="NCBI Taxonomy" id="1872678"/>
    <lineage>
        <taxon>Bacteria</taxon>
        <taxon>Pseudomonadati</taxon>
        <taxon>Pseudomonadota</taxon>
        <taxon>Gammaproteobacteria</taxon>
        <taxon>Alteromonadales</taxon>
        <taxon>Pseudoalteromonadaceae</taxon>
        <taxon>Pseudoalteromonas</taxon>
    </lineage>
</organism>
<dbReference type="EMBL" id="SEUK01000053">
    <property type="protein sequence ID" value="KAA1157931.1"/>
    <property type="molecule type" value="Genomic_DNA"/>
</dbReference>
<comment type="caution">
    <text evidence="3">The sequence shown here is derived from an EMBL/GenBank/DDBJ whole genome shotgun (WGS) entry which is preliminary data.</text>
</comment>
<reference evidence="3 4" key="1">
    <citation type="submission" date="2019-01" db="EMBL/GenBank/DDBJ databases">
        <title>Genome sequences of marine Pseudoalteromonas species.</title>
        <authorList>
            <person name="Boraston A.B."/>
            <person name="Hehemann J.-H."/>
            <person name="Vickers C.J."/>
            <person name="Salama-Alber O."/>
            <person name="Abe K."/>
            <person name="Hettle A.J."/>
        </authorList>
    </citation>
    <scope>NUCLEOTIDE SEQUENCE [LARGE SCALE GENOMIC DNA]</scope>
    <source>
        <strain evidence="3 4">PS42</strain>
    </source>
</reference>
<protein>
    <submittedName>
        <fullName evidence="3">Monoamine oxidase</fullName>
    </submittedName>
</protein>
<dbReference type="SUPFAM" id="SSF54373">
    <property type="entry name" value="FAD-linked reductases, C-terminal domain"/>
    <property type="match status" value="1"/>
</dbReference>
<gene>
    <name evidence="3" type="ORF">EU508_15115</name>
</gene>
<dbReference type="InterPro" id="IPR050703">
    <property type="entry name" value="Flavin_MAO"/>
</dbReference>
<dbReference type="SUPFAM" id="SSF51905">
    <property type="entry name" value="FAD/NAD(P)-binding domain"/>
    <property type="match status" value="1"/>
</dbReference>
<evidence type="ECO:0000259" key="2">
    <source>
        <dbReference type="Pfam" id="PF01593"/>
    </source>
</evidence>
<accession>A0AB73BE07</accession>
<evidence type="ECO:0000313" key="3">
    <source>
        <dbReference type="EMBL" id="KAA1157931.1"/>
    </source>
</evidence>
<dbReference type="AlphaFoldDB" id="A0AB73BE07"/>
<dbReference type="GO" id="GO:0016491">
    <property type="term" value="F:oxidoreductase activity"/>
    <property type="evidence" value="ECO:0007669"/>
    <property type="project" value="InterPro"/>
</dbReference>